<name>A0AAT9PBL8_9GAMM</name>
<evidence type="ECO:0000256" key="1">
    <source>
        <dbReference type="SAM" id="MobiDB-lite"/>
    </source>
</evidence>
<dbReference type="EMBL" id="CP093310">
    <property type="protein sequence ID" value="UNK04806.1"/>
    <property type="molecule type" value="Genomic_DNA"/>
</dbReference>
<dbReference type="Pfam" id="PF10974">
    <property type="entry name" value="DUF2804"/>
    <property type="match status" value="1"/>
</dbReference>
<evidence type="ECO:0000313" key="3">
    <source>
        <dbReference type="Proteomes" id="UP000829560"/>
    </source>
</evidence>
<dbReference type="KEGG" id="prae:MN210_11530"/>
<sequence length="428" mass="48084">MSQLRRTTQITQKDIGEYKMDRQNNTIKAPTKTRRPRLAHIDQLIVDGQPHFGVFAEVERINYLDYHSHLISQKAVSQRRKQFKANQFAFVQIVQPPYRICMAIATIKLASTVFAYIYNEHTGEFEVVEALQPLTHNSEFSGDHRQGRMSLKQGKLSLVLQFSESGVQLDLVSKQFAVSAQLGRSDQPLAVCSPSGRRGWSFTQKEPLTVIGGTLTFFADSKHYPKLADTDSDNKTDNRVDNKLSGDKAQTGLSHSLPLKPHALVNLDWTLGFMRHETNWFWSCITTELPDGRTFMLNLSMGVNETGVSENACWIDGQIYYLPPVLFSRQSDLTGGKQPKCGTNPDEPRACAWQVSHLNLGWSDVEIELSFTPISVYKKTDNYGVIASVFEQRIGTYCGHIKLSAAQGGHVVALDNVMGLAEDHFAKW</sequence>
<feature type="region of interest" description="Disordered" evidence="1">
    <location>
        <begin position="228"/>
        <end position="247"/>
    </location>
</feature>
<gene>
    <name evidence="2" type="ORF">MN210_11530</name>
</gene>
<dbReference type="RefSeq" id="WP_241878339.1">
    <property type="nucleotide sequence ID" value="NZ_CP093310.2"/>
</dbReference>
<dbReference type="InterPro" id="IPR021243">
    <property type="entry name" value="DUF2804"/>
</dbReference>
<keyword evidence="3" id="KW-1185">Reference proteome</keyword>
<feature type="compositionally biased region" description="Basic and acidic residues" evidence="1">
    <location>
        <begin position="228"/>
        <end position="246"/>
    </location>
</feature>
<proteinExistence type="predicted"/>
<dbReference type="PANTHER" id="PTHR35868">
    <property type="entry name" value="DUF2804 DOMAIN-CONTAINING PROTEIN-RELATED"/>
    <property type="match status" value="1"/>
</dbReference>
<accession>A0AAT9PBL8</accession>
<dbReference type="Proteomes" id="UP000829560">
    <property type="component" value="Chromosome"/>
</dbReference>
<dbReference type="PANTHER" id="PTHR35868:SF4">
    <property type="entry name" value="DUF2804 DOMAIN-CONTAINING PROTEIN"/>
    <property type="match status" value="1"/>
</dbReference>
<organism evidence="2 3">
    <name type="scientific">Psychrobacter raelei</name>
    <dbReference type="NCBI Taxonomy" id="2565531"/>
    <lineage>
        <taxon>Bacteria</taxon>
        <taxon>Pseudomonadati</taxon>
        <taxon>Pseudomonadota</taxon>
        <taxon>Gammaproteobacteria</taxon>
        <taxon>Moraxellales</taxon>
        <taxon>Moraxellaceae</taxon>
        <taxon>Psychrobacter</taxon>
    </lineage>
</organism>
<protein>
    <submittedName>
        <fullName evidence="2">DUF2804 family protein</fullName>
    </submittedName>
</protein>
<reference evidence="2" key="1">
    <citation type="submission" date="2024-03" db="EMBL/GenBank/DDBJ databases">
        <title>Psychrobacter raelis sp. nov. isolated from a dog with peritonitis.</title>
        <authorList>
            <person name="Schiavone A."/>
            <person name="Manzulli V."/>
            <person name="Camarda A."/>
            <person name="Cafiero M.A."/>
            <person name="Vasco I."/>
            <person name="Marino L."/>
            <person name="Pennuzzi G."/>
            <person name="Serrecchia L."/>
            <person name="Galante D."/>
            <person name="Pugliese N."/>
        </authorList>
    </citation>
    <scope>NUCLEOTIDE SEQUENCE</scope>
    <source>
        <strain evidence="2">PraFG1</strain>
    </source>
</reference>
<evidence type="ECO:0000313" key="2">
    <source>
        <dbReference type="EMBL" id="UNK04806.1"/>
    </source>
</evidence>
<dbReference type="AlphaFoldDB" id="A0AAT9PBL8"/>